<dbReference type="InterPro" id="IPR013149">
    <property type="entry name" value="ADH-like_C"/>
</dbReference>
<dbReference type="GO" id="GO:0016491">
    <property type="term" value="F:oxidoreductase activity"/>
    <property type="evidence" value="ECO:0007669"/>
    <property type="project" value="UniProtKB-KW"/>
</dbReference>
<feature type="domain" description="Alcohol dehydrogenase-like C-terminal" evidence="2">
    <location>
        <begin position="170"/>
        <end position="296"/>
    </location>
</feature>
<dbReference type="Gene3D" id="3.90.180.10">
    <property type="entry name" value="Medium-chain alcohol dehydrogenases, catalytic domain"/>
    <property type="match status" value="1"/>
</dbReference>
<evidence type="ECO:0000259" key="2">
    <source>
        <dbReference type="Pfam" id="PF00107"/>
    </source>
</evidence>
<dbReference type="CDD" id="cd08261">
    <property type="entry name" value="Zn_ADH7"/>
    <property type="match status" value="1"/>
</dbReference>
<dbReference type="EMBL" id="CP016808">
    <property type="protein sequence ID" value="ANY67975.1"/>
    <property type="molecule type" value="Genomic_DNA"/>
</dbReference>
<dbReference type="Gene3D" id="3.40.50.720">
    <property type="entry name" value="NAD(P)-binding Rossmann-like Domain"/>
    <property type="match status" value="1"/>
</dbReference>
<evidence type="ECO:0000256" key="1">
    <source>
        <dbReference type="ARBA" id="ARBA00023002"/>
    </source>
</evidence>
<dbReference type="Pfam" id="PF00107">
    <property type="entry name" value="ADH_zinc_N"/>
    <property type="match status" value="1"/>
</dbReference>
<protein>
    <submittedName>
        <fullName evidence="4">Alcohol dehydrogenase</fullName>
    </submittedName>
</protein>
<evidence type="ECO:0000313" key="4">
    <source>
        <dbReference type="EMBL" id="ANY67975.1"/>
    </source>
</evidence>
<dbReference type="InterPro" id="IPR036291">
    <property type="entry name" value="NAD(P)-bd_dom_sf"/>
</dbReference>
<dbReference type="SUPFAM" id="SSF50129">
    <property type="entry name" value="GroES-like"/>
    <property type="match status" value="1"/>
</dbReference>
<keyword evidence="1" id="KW-0560">Oxidoreductase</keyword>
<dbReference type="SUPFAM" id="SSF51735">
    <property type="entry name" value="NAD(P)-binding Rossmann-fold domains"/>
    <property type="match status" value="1"/>
</dbReference>
<organism evidence="4">
    <name type="scientific">Paenibacillus sp. BIHB 4019</name>
    <dbReference type="NCBI Taxonomy" id="1870819"/>
    <lineage>
        <taxon>Bacteria</taxon>
        <taxon>Bacillati</taxon>
        <taxon>Bacillota</taxon>
        <taxon>Bacilli</taxon>
        <taxon>Bacillales</taxon>
        <taxon>Paenibacillaceae</taxon>
        <taxon>Paenibacillus</taxon>
    </lineage>
</organism>
<evidence type="ECO:0000259" key="3">
    <source>
        <dbReference type="Pfam" id="PF08240"/>
    </source>
</evidence>
<feature type="domain" description="Alcohol dehydrogenase-like N-terminal" evidence="3">
    <location>
        <begin position="23"/>
        <end position="130"/>
    </location>
</feature>
<gene>
    <name evidence="4" type="ORF">BBD42_16960</name>
</gene>
<proteinExistence type="predicted"/>
<accession>A0A1B2DJW7</accession>
<dbReference type="InterPro" id="IPR011032">
    <property type="entry name" value="GroES-like_sf"/>
</dbReference>
<name>A0A1B2DJW7_9BACL</name>
<reference evidence="4" key="1">
    <citation type="submission" date="2016-08" db="EMBL/GenBank/DDBJ databases">
        <title>Complete Genome Seqeunce of Paenibacillus sp. BIHB 4019 from tea rhizoplane.</title>
        <authorList>
            <person name="Thakur R."/>
            <person name="Swarnkar M.K."/>
            <person name="Gulati A."/>
        </authorList>
    </citation>
    <scope>NUCLEOTIDE SEQUENCE [LARGE SCALE GENOMIC DNA]</scope>
    <source>
        <strain evidence="4">BIHB4019</strain>
    </source>
</reference>
<dbReference type="AlphaFoldDB" id="A0A1B2DJW7"/>
<dbReference type="Pfam" id="PF08240">
    <property type="entry name" value="ADH_N"/>
    <property type="match status" value="1"/>
</dbReference>
<dbReference type="RefSeq" id="WP_099519144.1">
    <property type="nucleotide sequence ID" value="NZ_CP016808.1"/>
</dbReference>
<dbReference type="PANTHER" id="PTHR43401:SF3">
    <property type="entry name" value="L-GALACTONATE-5-DEHYDROGENASE"/>
    <property type="match status" value="1"/>
</dbReference>
<dbReference type="InterPro" id="IPR013154">
    <property type="entry name" value="ADH-like_N"/>
</dbReference>
<dbReference type="InterPro" id="IPR050129">
    <property type="entry name" value="Zn_alcohol_dh"/>
</dbReference>
<dbReference type="PANTHER" id="PTHR43401">
    <property type="entry name" value="L-THREONINE 3-DEHYDROGENASE"/>
    <property type="match status" value="1"/>
</dbReference>
<sequence>MKTIICTKPEQFDLIDTEVPVRGQGEALLKVHYIGVCGTDYHAYRGKQPYFEYPRILGHEIAAEVVEIEHNAYGIQKGDNVTVIPYLFNENSIASRRGKPNACNELKVIGCHVDGAMREYISVPIHHLKKADGLTLEQTVIIEPMSIGLHGVNRAGVKADEWVLVLGAGPIGLAVMKFAKLAGAKVIALDINAERLAFCRKWAEVDHVVNAGDDVVQELERITGGDLPTSVIDATGNAQSMMNAFKYAAHGGNVVFVSLVQGDITFNDPDFHKKELTLLGSRAATAEEFDHVIDCLRQNKLDADSFITHQADFDQAITSFNDWLDPSSGVIKAIIKV</sequence>